<dbReference type="SMART" id="SM00014">
    <property type="entry name" value="acidPPc"/>
    <property type="match status" value="1"/>
</dbReference>
<feature type="transmembrane region" description="Helical" evidence="1">
    <location>
        <begin position="27"/>
        <end position="48"/>
    </location>
</feature>
<evidence type="ECO:0000259" key="2">
    <source>
        <dbReference type="SMART" id="SM00014"/>
    </source>
</evidence>
<proteinExistence type="predicted"/>
<accession>A0A810QE86</accession>
<feature type="transmembrane region" description="Helical" evidence="1">
    <location>
        <begin position="149"/>
        <end position="171"/>
    </location>
</feature>
<dbReference type="Proteomes" id="UP000679848">
    <property type="component" value="Chromosome"/>
</dbReference>
<feature type="transmembrane region" description="Helical" evidence="1">
    <location>
        <begin position="123"/>
        <end position="143"/>
    </location>
</feature>
<keyword evidence="1" id="KW-0472">Membrane</keyword>
<protein>
    <submittedName>
        <fullName evidence="3">Phosphatase PAP2 family protein</fullName>
    </submittedName>
</protein>
<keyword evidence="1" id="KW-1133">Transmembrane helix</keyword>
<dbReference type="PANTHER" id="PTHR14969:SF13">
    <property type="entry name" value="AT30094P"/>
    <property type="match status" value="1"/>
</dbReference>
<dbReference type="PANTHER" id="PTHR14969">
    <property type="entry name" value="SPHINGOSINE-1-PHOSPHATE PHOSPHOHYDROLASE"/>
    <property type="match status" value="1"/>
</dbReference>
<dbReference type="AlphaFoldDB" id="A0A810QE86"/>
<evidence type="ECO:0000313" key="4">
    <source>
        <dbReference type="Proteomes" id="UP000679848"/>
    </source>
</evidence>
<feature type="transmembrane region" description="Helical" evidence="1">
    <location>
        <begin position="55"/>
        <end position="73"/>
    </location>
</feature>
<dbReference type="InterPro" id="IPR036938">
    <property type="entry name" value="PAP2/HPO_sf"/>
</dbReference>
<dbReference type="InterPro" id="IPR000326">
    <property type="entry name" value="PAP2/HPO"/>
</dbReference>
<dbReference type="KEGG" id="pfaa:MM59RIKEN_01920"/>
<reference evidence="3" key="1">
    <citation type="submission" date="2020-09" db="EMBL/GenBank/DDBJ databases">
        <title>New species isolated from human feces.</title>
        <authorList>
            <person name="Kitahara M."/>
            <person name="Shigeno Y."/>
            <person name="Shime M."/>
            <person name="Matsumoto Y."/>
            <person name="Nakamura S."/>
            <person name="Motooka D."/>
            <person name="Fukuoka S."/>
            <person name="Nishikawa H."/>
            <person name="Benno Y."/>
        </authorList>
    </citation>
    <scope>NUCLEOTIDE SEQUENCE</scope>
    <source>
        <strain evidence="3">MM59</strain>
    </source>
</reference>
<keyword evidence="4" id="KW-1185">Reference proteome</keyword>
<gene>
    <name evidence="3" type="ORF">MM59RIKEN_01920</name>
</gene>
<keyword evidence="1" id="KW-0812">Transmembrane</keyword>
<dbReference type="Gene3D" id="1.20.144.10">
    <property type="entry name" value="Phosphatidic acid phosphatase type 2/haloperoxidase"/>
    <property type="match status" value="1"/>
</dbReference>
<name>A0A810QE86_9FIRM</name>
<organism evidence="3 4">
    <name type="scientific">Pusillibacter faecalis</name>
    <dbReference type="NCBI Taxonomy" id="2714358"/>
    <lineage>
        <taxon>Bacteria</taxon>
        <taxon>Bacillati</taxon>
        <taxon>Bacillota</taxon>
        <taxon>Clostridia</taxon>
        <taxon>Eubacteriales</taxon>
        <taxon>Oscillospiraceae</taxon>
        <taxon>Pusillibacter</taxon>
    </lineage>
</organism>
<feature type="domain" description="Phosphatidic acid phosphatase type 2/haloperoxidase" evidence="2">
    <location>
        <begin position="54"/>
        <end position="164"/>
    </location>
</feature>
<dbReference type="EMBL" id="AP023420">
    <property type="protein sequence ID" value="BCK82873.1"/>
    <property type="molecule type" value="Genomic_DNA"/>
</dbReference>
<dbReference type="SUPFAM" id="SSF48317">
    <property type="entry name" value="Acid phosphatase/Vanadium-dependent haloperoxidase"/>
    <property type="match status" value="1"/>
</dbReference>
<dbReference type="RefSeq" id="WP_213542474.1">
    <property type="nucleotide sequence ID" value="NZ_AP023420.1"/>
</dbReference>
<sequence>MHSAELAILDWIQTHLRCEFLDMAMPWISWTANHGEIWILLAVVLVLLKGQRRHGAAVAFGLTLDLIACNLVLKPLIGRLRPFVERPDVVLLIPPPGDASFPSGHTAASFAAVFALKASGSPLWKPALLWALLIAFSRLYLYVHWPSDVLGGAVLGAVVGWLGAKLAAAAADRISPEAK</sequence>
<dbReference type="Pfam" id="PF01569">
    <property type="entry name" value="PAP2"/>
    <property type="match status" value="1"/>
</dbReference>
<evidence type="ECO:0000313" key="3">
    <source>
        <dbReference type="EMBL" id="BCK82873.1"/>
    </source>
</evidence>
<evidence type="ECO:0000256" key="1">
    <source>
        <dbReference type="SAM" id="Phobius"/>
    </source>
</evidence>